<sequence length="146" mass="17092">MKWLRDRRYGAIQKGIQFVFMHYVIVELLCQEGVMKSDDPKVVAFQQKYQKLWTKQKQILVKNKAKETSLLVVGTQYDEVEPMKEKKSKAEKKGETPQKKREEEKSVAEKLQTAPESSSLTPQEPSLSLVPELMDRQDFSDYFEFL</sequence>
<evidence type="ECO:0000256" key="1">
    <source>
        <dbReference type="SAM" id="MobiDB-lite"/>
    </source>
</evidence>
<dbReference type="EMBL" id="JARK01001568">
    <property type="protein sequence ID" value="EYB89452.1"/>
    <property type="molecule type" value="Genomic_DNA"/>
</dbReference>
<reference evidence="3" key="1">
    <citation type="journal article" date="2015" name="Nat. Genet.">
        <title>The genome and transcriptome of the zoonotic hookworm Ancylostoma ceylanicum identify infection-specific gene families.</title>
        <authorList>
            <person name="Schwarz E.M."/>
            <person name="Hu Y."/>
            <person name="Antoshechkin I."/>
            <person name="Miller M.M."/>
            <person name="Sternberg P.W."/>
            <person name="Aroian R.V."/>
        </authorList>
    </citation>
    <scope>NUCLEOTIDE SEQUENCE</scope>
    <source>
        <strain evidence="3">HY135</strain>
    </source>
</reference>
<feature type="region of interest" description="Disordered" evidence="1">
    <location>
        <begin position="79"/>
        <end position="132"/>
    </location>
</feature>
<name>A0A016SGE5_9BILA</name>
<protein>
    <submittedName>
        <fullName evidence="2">Uncharacterized protein</fullName>
    </submittedName>
</protein>
<feature type="compositionally biased region" description="Basic and acidic residues" evidence="1">
    <location>
        <begin position="91"/>
        <end position="108"/>
    </location>
</feature>
<evidence type="ECO:0000313" key="3">
    <source>
        <dbReference type="Proteomes" id="UP000024635"/>
    </source>
</evidence>
<dbReference type="OrthoDB" id="5859806at2759"/>
<proteinExistence type="predicted"/>
<keyword evidence="3" id="KW-1185">Reference proteome</keyword>
<organism evidence="2 3">
    <name type="scientific">Ancylostoma ceylanicum</name>
    <dbReference type="NCBI Taxonomy" id="53326"/>
    <lineage>
        <taxon>Eukaryota</taxon>
        <taxon>Metazoa</taxon>
        <taxon>Ecdysozoa</taxon>
        <taxon>Nematoda</taxon>
        <taxon>Chromadorea</taxon>
        <taxon>Rhabditida</taxon>
        <taxon>Rhabditina</taxon>
        <taxon>Rhabditomorpha</taxon>
        <taxon>Strongyloidea</taxon>
        <taxon>Ancylostomatidae</taxon>
        <taxon>Ancylostomatinae</taxon>
        <taxon>Ancylostoma</taxon>
    </lineage>
</organism>
<comment type="caution">
    <text evidence="2">The sequence shown here is derived from an EMBL/GenBank/DDBJ whole genome shotgun (WGS) entry which is preliminary data.</text>
</comment>
<gene>
    <name evidence="2" type="primary">Acey_s0232.g3064</name>
    <name evidence="2" type="ORF">Y032_0232g3064</name>
</gene>
<accession>A0A016SGE5</accession>
<evidence type="ECO:0000313" key="2">
    <source>
        <dbReference type="EMBL" id="EYB89452.1"/>
    </source>
</evidence>
<dbReference type="Proteomes" id="UP000024635">
    <property type="component" value="Unassembled WGS sequence"/>
</dbReference>
<feature type="compositionally biased region" description="Polar residues" evidence="1">
    <location>
        <begin position="114"/>
        <end position="126"/>
    </location>
</feature>
<dbReference type="AlphaFoldDB" id="A0A016SGE5"/>